<feature type="region of interest" description="Disordered" evidence="1">
    <location>
        <begin position="1"/>
        <end position="128"/>
    </location>
</feature>
<dbReference type="OrthoDB" id="3070701at2759"/>
<feature type="compositionally biased region" description="Polar residues" evidence="1">
    <location>
        <begin position="454"/>
        <end position="466"/>
    </location>
</feature>
<evidence type="ECO:0000313" key="3">
    <source>
        <dbReference type="Proteomes" id="UP000076532"/>
    </source>
</evidence>
<feature type="compositionally biased region" description="Basic and acidic residues" evidence="1">
    <location>
        <begin position="410"/>
        <end position="429"/>
    </location>
</feature>
<reference evidence="2 3" key="1">
    <citation type="journal article" date="2016" name="Mol. Biol. Evol.">
        <title>Comparative Genomics of Early-Diverging Mushroom-Forming Fungi Provides Insights into the Origins of Lignocellulose Decay Capabilities.</title>
        <authorList>
            <person name="Nagy L.G."/>
            <person name="Riley R."/>
            <person name="Tritt A."/>
            <person name="Adam C."/>
            <person name="Daum C."/>
            <person name="Floudas D."/>
            <person name="Sun H."/>
            <person name="Yadav J.S."/>
            <person name="Pangilinan J."/>
            <person name="Larsson K.H."/>
            <person name="Matsuura K."/>
            <person name="Barry K."/>
            <person name="Labutti K."/>
            <person name="Kuo R."/>
            <person name="Ohm R.A."/>
            <person name="Bhattacharya S.S."/>
            <person name="Shirouzu T."/>
            <person name="Yoshinaga Y."/>
            <person name="Martin F.M."/>
            <person name="Grigoriev I.V."/>
            <person name="Hibbett D.S."/>
        </authorList>
    </citation>
    <scope>NUCLEOTIDE SEQUENCE [LARGE SCALE GENOMIC DNA]</scope>
    <source>
        <strain evidence="2 3">CBS 109695</strain>
    </source>
</reference>
<evidence type="ECO:0000313" key="2">
    <source>
        <dbReference type="EMBL" id="KZP30977.1"/>
    </source>
</evidence>
<feature type="region of interest" description="Disordered" evidence="1">
    <location>
        <begin position="410"/>
        <end position="470"/>
    </location>
</feature>
<keyword evidence="3" id="KW-1185">Reference proteome</keyword>
<dbReference type="EMBL" id="KV417491">
    <property type="protein sequence ID" value="KZP30977.1"/>
    <property type="molecule type" value="Genomic_DNA"/>
</dbReference>
<accession>A0A166TTT4</accession>
<dbReference type="AlphaFoldDB" id="A0A166TTT4"/>
<name>A0A166TTT4_9AGAM</name>
<dbReference type="Proteomes" id="UP000076532">
    <property type="component" value="Unassembled WGS sequence"/>
</dbReference>
<evidence type="ECO:0000256" key="1">
    <source>
        <dbReference type="SAM" id="MobiDB-lite"/>
    </source>
</evidence>
<protein>
    <submittedName>
        <fullName evidence="2">Uncharacterized protein</fullName>
    </submittedName>
</protein>
<sequence length="620" mass="68195">MTQNADPKPGRNDRQVSGLSIGSAEDYPVSPGFMWQIADLNSSEPPAPPRTPSNSCSRSCAARDSVQTPRRHMSRGVRLTPKACDSMHKASQSRALQMGDEETEMDRSSSPMPNGRMAEDGPTPQTDEVDVNQEAHTLPPHGFNMGMEMDTTIWAQDTYSTSTGSYPQPLLTLPPNWQFLPSNRVAQYAPQQLGRQLMLPQLVPQQLGEQLNGPGQHSGLSHQYAAAQTRGPSGQLISPLMWRYLPLARLKACRAARKDKGKEREQLDIVMSSRQFSTEAELNKLFEKIAELIAEASGITQLPAERITKFLGKRLGLNACSSTSWNSYQTYFTAHMKEQLQSIGAEKEYTNISSTQKPAIVARAQVAFKAKYKEEGWQTILKTWDDLKTVEKGCGGQTIGTHEKAVAFVSARREAAPESRRETSSHPRLDSGPPQRQHAATDDSDYGRRGFSLKLTTHHPSQSDTGHYSRRSQLHRLSTGWAFSSGSILSSPTLPAGSSLATSRLVSSPALLASGIFSGVLSPTVSRYTESTLAIPRWGLLLVIVNQSAGNVFALRYIPGPSFGAQHLMYRMYLIDAYSADRYIYNTSQEVTGMHTRSNGNDVAVGYIWILAFQGSLLVT</sequence>
<feature type="compositionally biased region" description="Basic and acidic residues" evidence="1">
    <location>
        <begin position="439"/>
        <end position="448"/>
    </location>
</feature>
<proteinExistence type="predicted"/>
<gene>
    <name evidence="2" type="ORF">FIBSPDRAFT_883681</name>
</gene>
<organism evidence="2 3">
    <name type="scientific">Athelia psychrophila</name>
    <dbReference type="NCBI Taxonomy" id="1759441"/>
    <lineage>
        <taxon>Eukaryota</taxon>
        <taxon>Fungi</taxon>
        <taxon>Dikarya</taxon>
        <taxon>Basidiomycota</taxon>
        <taxon>Agaricomycotina</taxon>
        <taxon>Agaricomycetes</taxon>
        <taxon>Agaricomycetidae</taxon>
        <taxon>Atheliales</taxon>
        <taxon>Atheliaceae</taxon>
        <taxon>Athelia</taxon>
    </lineage>
</organism>